<dbReference type="SUPFAM" id="SSF49384">
    <property type="entry name" value="Carbohydrate-binding domain"/>
    <property type="match status" value="1"/>
</dbReference>
<reference evidence="2 3" key="1">
    <citation type="journal article" date="2016" name="Nat. Commun.">
        <title>Thousands of microbial genomes shed light on interconnected biogeochemical processes in an aquifer system.</title>
        <authorList>
            <person name="Anantharaman K."/>
            <person name="Brown C.T."/>
            <person name="Hug L.A."/>
            <person name="Sharon I."/>
            <person name="Castelle C.J."/>
            <person name="Probst A.J."/>
            <person name="Thomas B.C."/>
            <person name="Singh A."/>
            <person name="Wilkins M.J."/>
            <person name="Karaoz U."/>
            <person name="Brodie E.L."/>
            <person name="Williams K.H."/>
            <person name="Hubbard S.S."/>
            <person name="Banfield J.F."/>
        </authorList>
    </citation>
    <scope>NUCLEOTIDE SEQUENCE [LARGE SCALE GENOMIC DNA]</scope>
</reference>
<organism evidence="2 3">
    <name type="scientific">Candidatus Spechtbacteria bacterium RIFCSPLOWO2_01_FULL_43_12</name>
    <dbReference type="NCBI Taxonomy" id="1802162"/>
    <lineage>
        <taxon>Bacteria</taxon>
        <taxon>Candidatus Spechtiibacteriota</taxon>
    </lineage>
</organism>
<keyword evidence="1" id="KW-1133">Transmembrane helix</keyword>
<dbReference type="CDD" id="cd08547">
    <property type="entry name" value="Type_II_cohesin"/>
    <property type="match status" value="1"/>
</dbReference>
<dbReference type="Gene3D" id="2.60.40.680">
    <property type="match status" value="1"/>
</dbReference>
<dbReference type="GO" id="GO:0030246">
    <property type="term" value="F:carbohydrate binding"/>
    <property type="evidence" value="ECO:0007669"/>
    <property type="project" value="InterPro"/>
</dbReference>
<protein>
    <recommendedName>
        <fullName evidence="4">Cohesin domain-containing protein</fullName>
    </recommendedName>
</protein>
<dbReference type="Proteomes" id="UP000178835">
    <property type="component" value="Unassembled WGS sequence"/>
</dbReference>
<dbReference type="AlphaFoldDB" id="A0A1G2HF61"/>
<sequence>MKKIFLTVLISFSLYTAYFILNTVVADAASLYIFPNQSEVYEGDSIVAELRLNTEGQEVNTIETTLSLPPGILEITDFSTGGSVFSFFVAGPEIRTDENSVFFQAASPGGFSGEGVVGKITLRSKNRGPAYAEATAGRQATLRISENSKVLLNDGKGTEAGLKFTNGDYEVVEKPSGLVLVNSESHPAEDGWYSGPFIRLYWDTDPNTEYSYVLTRDPNEEPDEIADEPVGDIKLTTNEEGIFYFNLTECNNGVCGPVSTRKIMKDNTPPEPFEPVLGQEEDVFDGKIFLSFTTEDKVSGVSYWEVYEGEDRYVARSPYILQNQDYEGDIKVVAVDKAGNKREAVILASVGKNGYNTALALAIIVIVAGVAVTFWVRRVKQRKKYTQIDSISQNDNE</sequence>
<evidence type="ECO:0008006" key="4">
    <source>
        <dbReference type="Google" id="ProtNLM"/>
    </source>
</evidence>
<proteinExistence type="predicted"/>
<accession>A0A1G2HF61</accession>
<comment type="caution">
    <text evidence="2">The sequence shown here is derived from an EMBL/GenBank/DDBJ whole genome shotgun (WGS) entry which is preliminary data.</text>
</comment>
<name>A0A1G2HF61_9BACT</name>
<keyword evidence="1" id="KW-0812">Transmembrane</keyword>
<evidence type="ECO:0000313" key="2">
    <source>
        <dbReference type="EMBL" id="OGZ61127.1"/>
    </source>
</evidence>
<feature type="transmembrane region" description="Helical" evidence="1">
    <location>
        <begin position="358"/>
        <end position="376"/>
    </location>
</feature>
<dbReference type="EMBL" id="MHOH01000006">
    <property type="protein sequence ID" value="OGZ61127.1"/>
    <property type="molecule type" value="Genomic_DNA"/>
</dbReference>
<evidence type="ECO:0000313" key="3">
    <source>
        <dbReference type="Proteomes" id="UP000178835"/>
    </source>
</evidence>
<keyword evidence="1" id="KW-0472">Membrane</keyword>
<gene>
    <name evidence="2" type="ORF">A2919_01210</name>
</gene>
<evidence type="ECO:0000256" key="1">
    <source>
        <dbReference type="SAM" id="Phobius"/>
    </source>
</evidence>
<dbReference type="InterPro" id="IPR008965">
    <property type="entry name" value="CBM2/CBM3_carb-bd_dom_sf"/>
</dbReference>